<keyword evidence="12" id="KW-1185">Reference proteome</keyword>
<evidence type="ECO:0000256" key="3">
    <source>
        <dbReference type="ARBA" id="ARBA00013109"/>
    </source>
</evidence>
<comment type="catalytic activity">
    <reaction evidence="8 9">
        <text>hydroxymethylbilane = uroporphyrinogen III + H2O</text>
        <dbReference type="Rhea" id="RHEA:18965"/>
        <dbReference type="ChEBI" id="CHEBI:15377"/>
        <dbReference type="ChEBI" id="CHEBI:57308"/>
        <dbReference type="ChEBI" id="CHEBI:57845"/>
        <dbReference type="EC" id="4.2.1.75"/>
    </reaction>
</comment>
<dbReference type="Pfam" id="PF02602">
    <property type="entry name" value="HEM4"/>
    <property type="match status" value="1"/>
</dbReference>
<evidence type="ECO:0000256" key="2">
    <source>
        <dbReference type="ARBA" id="ARBA00008133"/>
    </source>
</evidence>
<evidence type="ECO:0000256" key="9">
    <source>
        <dbReference type="RuleBase" id="RU366031"/>
    </source>
</evidence>
<dbReference type="InterPro" id="IPR003754">
    <property type="entry name" value="4pyrrol_synth_uPrphyn_synth"/>
</dbReference>
<dbReference type="EMBL" id="JAMQKC010000001">
    <property type="protein sequence ID" value="MDC3415684.1"/>
    <property type="molecule type" value="Genomic_DNA"/>
</dbReference>
<proteinExistence type="inferred from homology"/>
<evidence type="ECO:0000256" key="8">
    <source>
        <dbReference type="ARBA" id="ARBA00048617"/>
    </source>
</evidence>
<evidence type="ECO:0000256" key="4">
    <source>
        <dbReference type="ARBA" id="ARBA00023239"/>
    </source>
</evidence>
<organism evidence="11 12">
    <name type="scientific">Aquibacillus salsiterrae</name>
    <dbReference type="NCBI Taxonomy" id="2950439"/>
    <lineage>
        <taxon>Bacteria</taxon>
        <taxon>Bacillati</taxon>
        <taxon>Bacillota</taxon>
        <taxon>Bacilli</taxon>
        <taxon>Bacillales</taxon>
        <taxon>Bacillaceae</taxon>
        <taxon>Aquibacillus</taxon>
    </lineage>
</organism>
<evidence type="ECO:0000256" key="6">
    <source>
        <dbReference type="ARBA" id="ARBA00037589"/>
    </source>
</evidence>
<accession>A0A9X3WDY6</accession>
<reference evidence="11" key="1">
    <citation type="submission" date="2022-06" db="EMBL/GenBank/DDBJ databases">
        <title>Aquibacillus sp. a new bacterium isolated from soil saline samples.</title>
        <authorList>
            <person name="Galisteo C."/>
            <person name="De La Haba R."/>
            <person name="Sanchez-Porro C."/>
            <person name="Ventosa A."/>
        </authorList>
    </citation>
    <scope>NUCLEOTIDE SEQUENCE</scope>
    <source>
        <strain evidence="11">3ASR75-54</strain>
    </source>
</reference>
<dbReference type="GO" id="GO:0006782">
    <property type="term" value="P:protoporphyrinogen IX biosynthetic process"/>
    <property type="evidence" value="ECO:0007669"/>
    <property type="project" value="UniProtKB-UniRule"/>
</dbReference>
<comment type="pathway">
    <text evidence="1 9">Porphyrin-containing compound metabolism; protoporphyrin-IX biosynthesis; coproporphyrinogen-III from 5-aminolevulinate: step 3/4.</text>
</comment>
<comment type="function">
    <text evidence="6 9">Catalyzes cyclization of the linear tetrapyrrole, hydroxymethylbilane, to the macrocyclic uroporphyrinogen III.</text>
</comment>
<dbReference type="Gene3D" id="3.40.50.10090">
    <property type="match status" value="2"/>
</dbReference>
<gene>
    <name evidence="11" type="ORF">NC799_02005</name>
</gene>
<sequence length="259" mass="29368">MDQPLSGRKILVTRAKSQAQQFAFQLKEAGAIPVIAPVLSIKSRSTIENKGILQRLHEFTWLFFTSANGVKFFFKQLESEKISMARIHSLHVAAIGKKTATMLQSYGVNPNFFPSIFEGKKMIKEFLQHYPNPKRILLVCGNIARDEIPNELACRNVAYQRIIVYETIINEASKQTLRQVINQDVCDAFTFTSPSSIESFELLTNGLKENLSKIKEAKLCVCIGTTTEQKALEKGFKQVRVPSQFTTEGMIEELIHYFK</sequence>
<dbReference type="PANTHER" id="PTHR38042:SF1">
    <property type="entry name" value="UROPORPHYRINOGEN-III SYNTHASE, CHLOROPLASTIC"/>
    <property type="match status" value="1"/>
</dbReference>
<protein>
    <recommendedName>
        <fullName evidence="7 9">Uroporphyrinogen-III synthase</fullName>
        <ecNumber evidence="3 9">4.2.1.75</ecNumber>
    </recommendedName>
</protein>
<dbReference type="InterPro" id="IPR039793">
    <property type="entry name" value="UROS/Hem4"/>
</dbReference>
<dbReference type="EC" id="4.2.1.75" evidence="3 9"/>
<evidence type="ECO:0000256" key="7">
    <source>
        <dbReference type="ARBA" id="ARBA00040167"/>
    </source>
</evidence>
<evidence type="ECO:0000256" key="5">
    <source>
        <dbReference type="ARBA" id="ARBA00023244"/>
    </source>
</evidence>
<dbReference type="AlphaFoldDB" id="A0A9X3WDY6"/>
<evidence type="ECO:0000313" key="12">
    <source>
        <dbReference type="Proteomes" id="UP001145069"/>
    </source>
</evidence>
<dbReference type="InterPro" id="IPR036108">
    <property type="entry name" value="4pyrrol_syn_uPrphyn_synt_sf"/>
</dbReference>
<dbReference type="GO" id="GO:0006780">
    <property type="term" value="P:uroporphyrinogen III biosynthetic process"/>
    <property type="evidence" value="ECO:0007669"/>
    <property type="project" value="UniProtKB-UniRule"/>
</dbReference>
<name>A0A9X3WDY6_9BACI</name>
<evidence type="ECO:0000313" key="11">
    <source>
        <dbReference type="EMBL" id="MDC3415684.1"/>
    </source>
</evidence>
<keyword evidence="5 9" id="KW-0627">Porphyrin biosynthesis</keyword>
<dbReference type="RefSeq" id="WP_272444643.1">
    <property type="nucleotide sequence ID" value="NZ_JAMQKC010000001.1"/>
</dbReference>
<dbReference type="Proteomes" id="UP001145069">
    <property type="component" value="Unassembled WGS sequence"/>
</dbReference>
<dbReference type="PANTHER" id="PTHR38042">
    <property type="entry name" value="UROPORPHYRINOGEN-III SYNTHASE, CHLOROPLASTIC"/>
    <property type="match status" value="1"/>
</dbReference>
<feature type="domain" description="Tetrapyrrole biosynthesis uroporphyrinogen III synthase" evidence="10">
    <location>
        <begin position="21"/>
        <end position="252"/>
    </location>
</feature>
<dbReference type="SUPFAM" id="SSF69618">
    <property type="entry name" value="HemD-like"/>
    <property type="match status" value="1"/>
</dbReference>
<dbReference type="CDD" id="cd06578">
    <property type="entry name" value="HemD"/>
    <property type="match status" value="1"/>
</dbReference>
<comment type="caution">
    <text evidence="11">The sequence shown here is derived from an EMBL/GenBank/DDBJ whole genome shotgun (WGS) entry which is preliminary data.</text>
</comment>
<keyword evidence="4 9" id="KW-0456">Lyase</keyword>
<dbReference type="GO" id="GO:0004852">
    <property type="term" value="F:uroporphyrinogen-III synthase activity"/>
    <property type="evidence" value="ECO:0007669"/>
    <property type="project" value="UniProtKB-UniRule"/>
</dbReference>
<evidence type="ECO:0000256" key="1">
    <source>
        <dbReference type="ARBA" id="ARBA00004772"/>
    </source>
</evidence>
<comment type="similarity">
    <text evidence="2 9">Belongs to the uroporphyrinogen-III synthase family.</text>
</comment>
<evidence type="ECO:0000259" key="10">
    <source>
        <dbReference type="Pfam" id="PF02602"/>
    </source>
</evidence>